<evidence type="ECO:0000256" key="1">
    <source>
        <dbReference type="ARBA" id="ARBA00006765"/>
    </source>
</evidence>
<dbReference type="GO" id="GO:0004497">
    <property type="term" value="F:monooxygenase activity"/>
    <property type="evidence" value="ECO:0007669"/>
    <property type="project" value="TreeGrafter"/>
</dbReference>
<dbReference type="GO" id="GO:0005509">
    <property type="term" value="F:calcium ion binding"/>
    <property type="evidence" value="ECO:0007669"/>
    <property type="project" value="TreeGrafter"/>
</dbReference>
<comment type="similarity">
    <text evidence="1">Belongs to the caleosin family.</text>
</comment>
<keyword evidence="2" id="KW-0472">Membrane</keyword>
<evidence type="ECO:0000313" key="4">
    <source>
        <dbReference type="Proteomes" id="UP001320420"/>
    </source>
</evidence>
<organism evidence="3 4">
    <name type="scientific">Diatrype stigma</name>
    <dbReference type="NCBI Taxonomy" id="117547"/>
    <lineage>
        <taxon>Eukaryota</taxon>
        <taxon>Fungi</taxon>
        <taxon>Dikarya</taxon>
        <taxon>Ascomycota</taxon>
        <taxon>Pezizomycotina</taxon>
        <taxon>Sordariomycetes</taxon>
        <taxon>Xylariomycetidae</taxon>
        <taxon>Xylariales</taxon>
        <taxon>Diatrypaceae</taxon>
        <taxon>Diatrype</taxon>
    </lineage>
</organism>
<protein>
    <recommendedName>
        <fullName evidence="5">Caleosin</fullName>
    </recommendedName>
</protein>
<gene>
    <name evidence="3" type="ORF">SLS62_011318</name>
</gene>
<dbReference type="AlphaFoldDB" id="A0AAN9U665"/>
<dbReference type="PANTHER" id="PTHR31495">
    <property type="entry name" value="PEROXYGENASE 3-RELATED"/>
    <property type="match status" value="1"/>
</dbReference>
<evidence type="ECO:0000313" key="3">
    <source>
        <dbReference type="EMBL" id="KAK7739082.1"/>
    </source>
</evidence>
<reference evidence="3 4" key="1">
    <citation type="submission" date="2024-02" db="EMBL/GenBank/DDBJ databases">
        <title>De novo assembly and annotation of 12 fungi associated with fruit tree decline syndrome in Ontario, Canada.</title>
        <authorList>
            <person name="Sulman M."/>
            <person name="Ellouze W."/>
            <person name="Ilyukhin E."/>
        </authorList>
    </citation>
    <scope>NUCLEOTIDE SEQUENCE [LARGE SCALE GENOMIC DNA]</scope>
    <source>
        <strain evidence="3 4">M11/M66-122</strain>
    </source>
</reference>
<dbReference type="Proteomes" id="UP001320420">
    <property type="component" value="Unassembled WGS sequence"/>
</dbReference>
<dbReference type="Pfam" id="PF05042">
    <property type="entry name" value="Caleosin"/>
    <property type="match status" value="2"/>
</dbReference>
<proteinExistence type="inferred from homology"/>
<keyword evidence="2" id="KW-0812">Transmembrane</keyword>
<keyword evidence="4" id="KW-1185">Reference proteome</keyword>
<dbReference type="PANTHER" id="PTHR31495:SF0">
    <property type="entry name" value="BINDING PROTEIN CALEOSIN, PUTATIVE (AFU_ORTHOLOGUE AFUA_5G13750)-RELATED"/>
    <property type="match status" value="1"/>
</dbReference>
<keyword evidence="2" id="KW-1133">Transmembrane helix</keyword>
<feature type="transmembrane region" description="Helical" evidence="2">
    <location>
        <begin position="112"/>
        <end position="132"/>
    </location>
</feature>
<evidence type="ECO:0008006" key="5">
    <source>
        <dbReference type="Google" id="ProtNLM"/>
    </source>
</evidence>
<accession>A0AAN9U665</accession>
<comment type="caution">
    <text evidence="3">The sequence shown here is derived from an EMBL/GenBank/DDBJ whole genome shotgun (WGS) entry which is preliminary data.</text>
</comment>
<sequence>MNPKTIRIVNMDGVDGKASPSKASVVTSISDVQVTREREPFIQPEDDQRLPHTGTARANIAATYDMPHGTTEGGWAARHKDKTVLQQHCEFFDTDQDGIIWPLDTFRGFRRLGFNLLLSVISVLIIHGNFSYPTVAGWLPDPFFRVYLARIHKDKHGSDTGAYDAEGRFLPQKFEDVFAKYAPAGRDYLTLDDIWALTKGQRCIADPVGWGGAFFELYIMASWKTSDCIEEFGDSNSIWKPGMATYIMLWPADGRMMKEDIRGIYDGSIFYKIASRRAGGGK</sequence>
<evidence type="ECO:0000256" key="2">
    <source>
        <dbReference type="SAM" id="Phobius"/>
    </source>
</evidence>
<dbReference type="EMBL" id="JAKJXP020000192">
    <property type="protein sequence ID" value="KAK7739082.1"/>
    <property type="molecule type" value="Genomic_DNA"/>
</dbReference>
<dbReference type="InterPro" id="IPR007736">
    <property type="entry name" value="Caleosin-related"/>
</dbReference>
<name>A0AAN9U665_9PEZI</name>